<dbReference type="InterPro" id="IPR023212">
    <property type="entry name" value="Hsp33_helix_hairpin_bin_dom_sf"/>
</dbReference>
<keyword evidence="3" id="KW-1015">Disulfide bond</keyword>
<dbReference type="CDD" id="cd00498">
    <property type="entry name" value="Hsp33"/>
    <property type="match status" value="1"/>
</dbReference>
<sequence length="325" mass="35695">MAFDLSEFGVTPAGQDAVRPFAVEGLDVRGRAITLGPVVDSILERHAYPEPVSRLLAEAIVLTSLLGTSLKFQGRFTLQTQTDGPVSMLVVDFSSPEAIRACATFDEELVAAVIEAGAATPERLLGRGHLAMTIDQGKHMQRYQGLVELDGISLEEVARRYFARSEQIPTEVRLAVGELYTRTQGGGPNHKWTAGGVMVQFLPEAPERMRQRDLDPGDAPAGADVHIIDEDDAWVEAKALVDTVKDVELTDPSVSVEELLFRLFHERGVRLFDPQPIADQCSCSREKVKGILTSFSAEEVEQMTVDDKIVVKCEFCSASYEFDEI</sequence>
<evidence type="ECO:0000256" key="1">
    <source>
        <dbReference type="ARBA" id="ARBA00022490"/>
    </source>
</evidence>
<dbReference type="GO" id="GO:0042026">
    <property type="term" value="P:protein refolding"/>
    <property type="evidence" value="ECO:0007669"/>
    <property type="project" value="TreeGrafter"/>
</dbReference>
<keyword evidence="2" id="KW-0862">Zinc</keyword>
<dbReference type="NCBIfam" id="NF002386">
    <property type="entry name" value="PRK01402.1"/>
    <property type="match status" value="1"/>
</dbReference>
<dbReference type="GO" id="GO:0044183">
    <property type="term" value="F:protein folding chaperone"/>
    <property type="evidence" value="ECO:0007669"/>
    <property type="project" value="TreeGrafter"/>
</dbReference>
<dbReference type="GO" id="GO:0051082">
    <property type="term" value="F:unfolded protein binding"/>
    <property type="evidence" value="ECO:0007669"/>
    <property type="project" value="InterPro"/>
</dbReference>
<dbReference type="EMBL" id="QTKU01000003">
    <property type="protein sequence ID" value="MBS8261207.1"/>
    <property type="molecule type" value="Genomic_DNA"/>
</dbReference>
<organism evidence="6 7">
    <name type="scientific">Roseibium polysiphoniae</name>
    <dbReference type="NCBI Taxonomy" id="2571221"/>
    <lineage>
        <taxon>Bacteria</taxon>
        <taxon>Pseudomonadati</taxon>
        <taxon>Pseudomonadota</taxon>
        <taxon>Alphaproteobacteria</taxon>
        <taxon>Hyphomicrobiales</taxon>
        <taxon>Stappiaceae</taxon>
        <taxon>Roseibium</taxon>
    </lineage>
</organism>
<dbReference type="Gene3D" id="1.10.287.480">
    <property type="entry name" value="helix hairpin bin"/>
    <property type="match status" value="1"/>
</dbReference>
<keyword evidence="4" id="KW-0143">Chaperone</keyword>
<dbReference type="Gene3D" id="3.55.30.10">
    <property type="entry name" value="Hsp33 domain"/>
    <property type="match status" value="1"/>
</dbReference>
<dbReference type="GO" id="GO:0005737">
    <property type="term" value="C:cytoplasm"/>
    <property type="evidence" value="ECO:0007669"/>
    <property type="project" value="InterPro"/>
</dbReference>
<keyword evidence="1" id="KW-0963">Cytoplasm</keyword>
<dbReference type="PIRSF" id="PIRSF005261">
    <property type="entry name" value="Heat_shock_Hsp33"/>
    <property type="match status" value="1"/>
</dbReference>
<dbReference type="InterPro" id="IPR016153">
    <property type="entry name" value="Heat_shock_Hsp33_N"/>
</dbReference>
<accession>A0A944CEN2</accession>
<gene>
    <name evidence="6" type="ORF">DYI23_13370</name>
</gene>
<dbReference type="AlphaFoldDB" id="A0A944CEN2"/>
<evidence type="ECO:0000256" key="3">
    <source>
        <dbReference type="ARBA" id="ARBA00023157"/>
    </source>
</evidence>
<evidence type="ECO:0000256" key="2">
    <source>
        <dbReference type="ARBA" id="ARBA00022833"/>
    </source>
</evidence>
<protein>
    <submittedName>
        <fullName evidence="6">Hsp33 family molecular chaperone</fullName>
    </submittedName>
</protein>
<reference evidence="6" key="1">
    <citation type="submission" date="2018-08" db="EMBL/GenBank/DDBJ databases">
        <authorList>
            <person name="Jin W."/>
            <person name="Wang H."/>
            <person name="Yang Y."/>
            <person name="Li M."/>
            <person name="Liu J."/>
        </authorList>
    </citation>
    <scope>NUCLEOTIDE SEQUENCE</scope>
    <source>
        <strain evidence="6">AESS21</strain>
    </source>
</reference>
<dbReference type="Pfam" id="PF01430">
    <property type="entry name" value="HSP33"/>
    <property type="match status" value="1"/>
</dbReference>
<dbReference type="InterPro" id="IPR000397">
    <property type="entry name" value="Heat_shock_Hsp33"/>
</dbReference>
<evidence type="ECO:0000256" key="4">
    <source>
        <dbReference type="ARBA" id="ARBA00023186"/>
    </source>
</evidence>
<dbReference type="Gene3D" id="3.90.1280.10">
    <property type="entry name" value="HSP33 redox switch-like"/>
    <property type="match status" value="1"/>
</dbReference>
<evidence type="ECO:0000256" key="5">
    <source>
        <dbReference type="ARBA" id="ARBA00023284"/>
    </source>
</evidence>
<dbReference type="RefSeq" id="WP_213216637.1">
    <property type="nucleotide sequence ID" value="NZ_QTKU01000003.1"/>
</dbReference>
<evidence type="ECO:0000313" key="7">
    <source>
        <dbReference type="Proteomes" id="UP000705379"/>
    </source>
</evidence>
<dbReference type="InterPro" id="IPR016154">
    <property type="entry name" value="Heat_shock_Hsp33_C"/>
</dbReference>
<dbReference type="SUPFAM" id="SSF118352">
    <property type="entry name" value="HSP33 redox switch-like"/>
    <property type="match status" value="1"/>
</dbReference>
<dbReference type="Proteomes" id="UP000705379">
    <property type="component" value="Unassembled WGS sequence"/>
</dbReference>
<comment type="caution">
    <text evidence="6">The sequence shown here is derived from an EMBL/GenBank/DDBJ whole genome shotgun (WGS) entry which is preliminary data.</text>
</comment>
<reference evidence="6" key="2">
    <citation type="journal article" date="2021" name="Microorganisms">
        <title>Bacterial Dimethylsulfoniopropionate Biosynthesis in the East China Sea.</title>
        <authorList>
            <person name="Liu J."/>
            <person name="Zhang Y."/>
            <person name="Liu J."/>
            <person name="Zhong H."/>
            <person name="Williams B.T."/>
            <person name="Zheng Y."/>
            <person name="Curson A.R.J."/>
            <person name="Sun C."/>
            <person name="Sun H."/>
            <person name="Song D."/>
            <person name="Wagner Mackenzie B."/>
            <person name="Bermejo Martinez A."/>
            <person name="Todd J.D."/>
            <person name="Zhang X.H."/>
        </authorList>
    </citation>
    <scope>NUCLEOTIDE SEQUENCE</scope>
    <source>
        <strain evidence="6">AESS21</strain>
    </source>
</reference>
<dbReference type="SUPFAM" id="SSF64397">
    <property type="entry name" value="Hsp33 domain"/>
    <property type="match status" value="1"/>
</dbReference>
<evidence type="ECO:0000313" key="6">
    <source>
        <dbReference type="EMBL" id="MBS8261207.1"/>
    </source>
</evidence>
<keyword evidence="5" id="KW-0676">Redox-active center</keyword>
<dbReference type="PANTHER" id="PTHR30111">
    <property type="entry name" value="33 KDA CHAPERONIN"/>
    <property type="match status" value="1"/>
</dbReference>
<proteinExistence type="predicted"/>
<name>A0A944CEN2_9HYPH</name>
<dbReference type="PANTHER" id="PTHR30111:SF1">
    <property type="entry name" value="33 KDA CHAPERONIN"/>
    <property type="match status" value="1"/>
</dbReference>